<dbReference type="SUPFAM" id="SSF53067">
    <property type="entry name" value="Actin-like ATPase domain"/>
    <property type="match status" value="2"/>
</dbReference>
<evidence type="ECO:0000313" key="1">
    <source>
        <dbReference type="EMBL" id="EJZ65121.1"/>
    </source>
</evidence>
<name>K0X3W3_9BACT</name>
<dbReference type="PANTHER" id="PTHR43190">
    <property type="entry name" value="N-ACETYL-D-GLUCOSAMINE KINASE"/>
    <property type="match status" value="1"/>
</dbReference>
<dbReference type="HOGENOM" id="CLU_084727_0_0_10"/>
<dbReference type="Proteomes" id="UP000006044">
    <property type="component" value="Unassembled WGS sequence"/>
</dbReference>
<accession>K0X3W3</accession>
<dbReference type="InterPro" id="IPR052519">
    <property type="entry name" value="Euk-type_GlcNAc_Kinase"/>
</dbReference>
<proteinExistence type="predicted"/>
<dbReference type="GeneID" id="77848162"/>
<dbReference type="AlphaFoldDB" id="K0X3W3"/>
<reference evidence="1 2" key="1">
    <citation type="submission" date="2012-08" db="EMBL/GenBank/DDBJ databases">
        <title>The Genome Sequence of Barnesiella intestinihominis YIT 11860.</title>
        <authorList>
            <consortium name="The Broad Institute Genome Sequencing Platform"/>
            <person name="Earl A."/>
            <person name="Ward D."/>
            <person name="Feldgarden M."/>
            <person name="Gevers D."/>
            <person name="Morotomi M."/>
            <person name="Walker B."/>
            <person name="Young S.K."/>
            <person name="Zeng Q."/>
            <person name="Gargeya S."/>
            <person name="Fitzgerald M."/>
            <person name="Haas B."/>
            <person name="Abouelleil A."/>
            <person name="Alvarado L."/>
            <person name="Arachchi H.M."/>
            <person name="Berlin A.M."/>
            <person name="Chapman S.B."/>
            <person name="Goldberg J."/>
            <person name="Griggs A."/>
            <person name="Gujja S."/>
            <person name="Hansen M."/>
            <person name="Howarth C."/>
            <person name="Imamovic A."/>
            <person name="Larimer J."/>
            <person name="McCowen C."/>
            <person name="Montmayeur A."/>
            <person name="Murphy C."/>
            <person name="Neiman D."/>
            <person name="Pearson M."/>
            <person name="Priest M."/>
            <person name="Roberts A."/>
            <person name="Saif S."/>
            <person name="Shea T."/>
            <person name="Sisk P."/>
            <person name="Sykes S."/>
            <person name="Wortman J."/>
            <person name="Nusbaum C."/>
            <person name="Birren B."/>
        </authorList>
    </citation>
    <scope>NUCLEOTIDE SEQUENCE [LARGE SCALE GENOMIC DNA]</scope>
    <source>
        <strain evidence="1 2">YIT 11860</strain>
    </source>
</reference>
<dbReference type="OrthoDB" id="871343at2"/>
<dbReference type="Gene3D" id="1.10.720.160">
    <property type="match status" value="1"/>
</dbReference>
<evidence type="ECO:0008006" key="3">
    <source>
        <dbReference type="Google" id="ProtNLM"/>
    </source>
</evidence>
<dbReference type="RefSeq" id="WP_008861345.1">
    <property type="nucleotide sequence ID" value="NZ_CAXSNY010000005.1"/>
</dbReference>
<sequence>MKVIAESGSTTTEWVLVDGKNVLERSFTEGINPFFQTRREISHSIRLNLPETFFKKRWERVYFYGAGCANLDKKNILEASLVAQFKTPISAESDLLAAARGLLIDKPGIACILGTGSNSCLYDGERIIKNVRSAGYILGDEGSGAAMGRRFLSDYLKNLTPKDLCDAFHEKFKVTPDEIMDSIYNHPFPNRSLSTFSYFLKDHLDNKYAFNLVYEELMRFFQRNIIQYDYKSYPVYFMGNLAYTYADILDLVAKDFGLNIEKTEKSPMQGLIEYHSIYG</sequence>
<comment type="caution">
    <text evidence="1">The sequence shown here is derived from an EMBL/GenBank/DDBJ whole genome shotgun (WGS) entry which is preliminary data.</text>
</comment>
<organism evidence="1 2">
    <name type="scientific">Barnesiella intestinihominis YIT 11860</name>
    <dbReference type="NCBI Taxonomy" id="742726"/>
    <lineage>
        <taxon>Bacteria</taxon>
        <taxon>Pseudomonadati</taxon>
        <taxon>Bacteroidota</taxon>
        <taxon>Bacteroidia</taxon>
        <taxon>Bacteroidales</taxon>
        <taxon>Barnesiellaceae</taxon>
        <taxon>Barnesiella</taxon>
    </lineage>
</organism>
<keyword evidence="2" id="KW-1185">Reference proteome</keyword>
<dbReference type="eggNOG" id="COG2971">
    <property type="taxonomic scope" value="Bacteria"/>
</dbReference>
<dbReference type="CDD" id="cd24079">
    <property type="entry name" value="ASKHA_NBD_PG1100-like"/>
    <property type="match status" value="1"/>
</dbReference>
<dbReference type="PATRIC" id="fig|742726.3.peg.913"/>
<gene>
    <name evidence="1" type="ORF">HMPREF9448_00851</name>
</gene>
<dbReference type="Gene3D" id="3.30.420.40">
    <property type="match status" value="2"/>
</dbReference>
<dbReference type="InterPro" id="IPR043129">
    <property type="entry name" value="ATPase_NBD"/>
</dbReference>
<evidence type="ECO:0000313" key="2">
    <source>
        <dbReference type="Proteomes" id="UP000006044"/>
    </source>
</evidence>
<protein>
    <recommendedName>
        <fullName evidence="3">ATPase BadF/BadG/BcrA/BcrD type domain-containing protein</fullName>
    </recommendedName>
</protein>
<dbReference type="EMBL" id="ADLE01000007">
    <property type="protein sequence ID" value="EJZ65121.1"/>
    <property type="molecule type" value="Genomic_DNA"/>
</dbReference>
<dbReference type="PANTHER" id="PTHR43190:SF3">
    <property type="entry name" value="N-ACETYL-D-GLUCOSAMINE KINASE"/>
    <property type="match status" value="1"/>
</dbReference>
<dbReference type="STRING" id="742726.HMPREF9448_00851"/>